<accession>A0A1Y2CW86</accession>
<reference evidence="1 2" key="1">
    <citation type="submission" date="2016-07" db="EMBL/GenBank/DDBJ databases">
        <title>Pervasive Adenine N6-methylation of Active Genes in Fungi.</title>
        <authorList>
            <consortium name="DOE Joint Genome Institute"/>
            <person name="Mondo S.J."/>
            <person name="Dannebaum R.O."/>
            <person name="Kuo R.C."/>
            <person name="Labutti K."/>
            <person name="Haridas S."/>
            <person name="Kuo A."/>
            <person name="Salamov A."/>
            <person name="Ahrendt S.R."/>
            <person name="Lipzen A."/>
            <person name="Sullivan W."/>
            <person name="Andreopoulos W.B."/>
            <person name="Clum A."/>
            <person name="Lindquist E."/>
            <person name="Daum C."/>
            <person name="Ramamoorthy G.K."/>
            <person name="Gryganskyi A."/>
            <person name="Culley D."/>
            <person name="Magnuson J.K."/>
            <person name="James T.Y."/>
            <person name="O'Malley M.A."/>
            <person name="Stajich J.E."/>
            <person name="Spatafora J.W."/>
            <person name="Visel A."/>
            <person name="Grigoriev I.V."/>
        </authorList>
    </citation>
    <scope>NUCLEOTIDE SEQUENCE [LARGE SCALE GENOMIC DNA]</scope>
    <source>
        <strain evidence="1 2">JEL800</strain>
    </source>
</reference>
<evidence type="ECO:0000313" key="2">
    <source>
        <dbReference type="Proteomes" id="UP000193642"/>
    </source>
</evidence>
<keyword evidence="2" id="KW-1185">Reference proteome</keyword>
<dbReference type="AlphaFoldDB" id="A0A1Y2CW86"/>
<dbReference type="Proteomes" id="UP000193642">
    <property type="component" value="Unassembled WGS sequence"/>
</dbReference>
<gene>
    <name evidence="1" type="ORF">BCR33DRAFT_833820</name>
</gene>
<dbReference type="EMBL" id="MCGO01000005">
    <property type="protein sequence ID" value="ORY51292.1"/>
    <property type="molecule type" value="Genomic_DNA"/>
</dbReference>
<comment type="caution">
    <text evidence="1">The sequence shown here is derived from an EMBL/GenBank/DDBJ whole genome shotgun (WGS) entry which is preliminary data.</text>
</comment>
<organism evidence="1 2">
    <name type="scientific">Rhizoclosmatium globosum</name>
    <dbReference type="NCBI Taxonomy" id="329046"/>
    <lineage>
        <taxon>Eukaryota</taxon>
        <taxon>Fungi</taxon>
        <taxon>Fungi incertae sedis</taxon>
        <taxon>Chytridiomycota</taxon>
        <taxon>Chytridiomycota incertae sedis</taxon>
        <taxon>Chytridiomycetes</taxon>
        <taxon>Chytridiales</taxon>
        <taxon>Chytriomycetaceae</taxon>
        <taxon>Rhizoclosmatium</taxon>
    </lineage>
</organism>
<protein>
    <submittedName>
        <fullName evidence="1">Uncharacterized protein</fullName>
    </submittedName>
</protein>
<proteinExistence type="predicted"/>
<evidence type="ECO:0000313" key="1">
    <source>
        <dbReference type="EMBL" id="ORY51292.1"/>
    </source>
</evidence>
<sequence>MMVVSEPSEYRIRTINKTVDACPYKFAQGHKLMWSKWVLGKPEIHSNLINCFSFVRNGNVVTKGNLVVLSVRATLEGTRSNLHAGNYDLVMEFENFDMANSFMKEFQNALLKQEPSPTNTDKFNDKVNFSFSECWIGEYKVDGLCQAIVLNNIAYSSFTKRAKVHNFNQPSVNALCMKLMPTRQLSQQHRRSLIEIFQAD</sequence>
<name>A0A1Y2CW86_9FUNG</name>